<dbReference type="Pfam" id="PF07714">
    <property type="entry name" value="PK_Tyr_Ser-Thr"/>
    <property type="match status" value="1"/>
</dbReference>
<evidence type="ECO:0000259" key="1">
    <source>
        <dbReference type="Pfam" id="PF07714"/>
    </source>
</evidence>
<comment type="caution">
    <text evidence="2">The sequence shown here is derived from an EMBL/GenBank/DDBJ whole genome shotgun (WGS) entry which is preliminary data.</text>
</comment>
<feature type="domain" description="Serine-threonine/tyrosine-protein kinase catalytic" evidence="1">
    <location>
        <begin position="5"/>
        <end position="53"/>
    </location>
</feature>
<dbReference type="OrthoDB" id="2439369at2759"/>
<evidence type="ECO:0000313" key="2">
    <source>
        <dbReference type="EMBL" id="RIB19195.1"/>
    </source>
</evidence>
<dbReference type="GO" id="GO:0004672">
    <property type="term" value="F:protein kinase activity"/>
    <property type="evidence" value="ECO:0007669"/>
    <property type="project" value="InterPro"/>
</dbReference>
<dbReference type="AlphaFoldDB" id="A0A397V9T0"/>
<keyword evidence="3" id="KW-1185">Reference proteome</keyword>
<dbReference type="InterPro" id="IPR001245">
    <property type="entry name" value="Ser-Thr/Tyr_kinase_cat_dom"/>
</dbReference>
<dbReference type="SUPFAM" id="SSF56112">
    <property type="entry name" value="Protein kinase-like (PK-like)"/>
    <property type="match status" value="1"/>
</dbReference>
<gene>
    <name evidence="2" type="ORF">C2G38_2083658</name>
</gene>
<accession>A0A397V9T0</accession>
<reference evidence="2 3" key="1">
    <citation type="submission" date="2018-06" db="EMBL/GenBank/DDBJ databases">
        <title>Comparative genomics reveals the genomic features of Rhizophagus irregularis, R. cerebriforme, R. diaphanum and Gigaspora rosea, and their symbiotic lifestyle signature.</title>
        <authorList>
            <person name="Morin E."/>
            <person name="San Clemente H."/>
            <person name="Chen E.C.H."/>
            <person name="De La Providencia I."/>
            <person name="Hainaut M."/>
            <person name="Kuo A."/>
            <person name="Kohler A."/>
            <person name="Murat C."/>
            <person name="Tang N."/>
            <person name="Roy S."/>
            <person name="Loubradou J."/>
            <person name="Henrissat B."/>
            <person name="Grigoriev I.V."/>
            <person name="Corradi N."/>
            <person name="Roux C."/>
            <person name="Martin F.M."/>
        </authorList>
    </citation>
    <scope>NUCLEOTIDE SEQUENCE [LARGE SCALE GENOMIC DNA]</scope>
    <source>
        <strain evidence="2 3">DAOM 194757</strain>
    </source>
</reference>
<dbReference type="Proteomes" id="UP000266673">
    <property type="component" value="Unassembled WGS sequence"/>
</dbReference>
<dbReference type="EMBL" id="QKWP01000489">
    <property type="protein sequence ID" value="RIB19195.1"/>
    <property type="molecule type" value="Genomic_DNA"/>
</dbReference>
<dbReference type="InterPro" id="IPR011009">
    <property type="entry name" value="Kinase-like_dom_sf"/>
</dbReference>
<proteinExistence type="predicted"/>
<name>A0A397V9T0_9GLOM</name>
<feature type="non-terminal residue" evidence="2">
    <location>
        <position position="63"/>
    </location>
</feature>
<dbReference type="Gene3D" id="1.10.510.10">
    <property type="entry name" value="Transferase(Phosphotransferase) domain 1"/>
    <property type="match status" value="1"/>
</dbReference>
<evidence type="ECO:0000313" key="3">
    <source>
        <dbReference type="Proteomes" id="UP000266673"/>
    </source>
</evidence>
<organism evidence="2 3">
    <name type="scientific">Gigaspora rosea</name>
    <dbReference type="NCBI Taxonomy" id="44941"/>
    <lineage>
        <taxon>Eukaryota</taxon>
        <taxon>Fungi</taxon>
        <taxon>Fungi incertae sedis</taxon>
        <taxon>Mucoromycota</taxon>
        <taxon>Glomeromycotina</taxon>
        <taxon>Glomeromycetes</taxon>
        <taxon>Diversisporales</taxon>
        <taxon>Gigasporaceae</taxon>
        <taxon>Gigaspora</taxon>
    </lineage>
</organism>
<protein>
    <recommendedName>
        <fullName evidence="1">Serine-threonine/tyrosine-protein kinase catalytic domain-containing protein</fullName>
    </recommendedName>
</protein>
<sequence>MTFYYSFGMLMWELSYQKFPYSNMKSNDIITHVTNGNREVCLNLENEVIHKSLLNIIQHSRFL</sequence>